<dbReference type="AlphaFoldDB" id="A0AAF0H6F0"/>
<feature type="region of interest" description="Disordered" evidence="1">
    <location>
        <begin position="29"/>
        <end position="61"/>
    </location>
</feature>
<evidence type="ECO:0000313" key="2">
    <source>
        <dbReference type="EMBL" id="WHA40606.1"/>
    </source>
</evidence>
<dbReference type="RefSeq" id="WP_137392730.1">
    <property type="nucleotide sequence ID" value="NZ_CP124733.1"/>
</dbReference>
<feature type="compositionally biased region" description="Polar residues" evidence="1">
    <location>
        <begin position="50"/>
        <end position="61"/>
    </location>
</feature>
<evidence type="ECO:0000256" key="1">
    <source>
        <dbReference type="SAM" id="MobiDB-lite"/>
    </source>
</evidence>
<dbReference type="EMBL" id="CP124733">
    <property type="protein sequence ID" value="WHA40606.1"/>
    <property type="molecule type" value="Genomic_DNA"/>
</dbReference>
<name>A0AAF0H6F0_9HYPH</name>
<proteinExistence type="predicted"/>
<evidence type="ECO:0000313" key="3">
    <source>
        <dbReference type="Proteomes" id="UP000298664"/>
    </source>
</evidence>
<organism evidence="2 3">
    <name type="scientific">Agrobacterium larrymoorei</name>
    <dbReference type="NCBI Taxonomy" id="160699"/>
    <lineage>
        <taxon>Bacteria</taxon>
        <taxon>Pseudomonadati</taxon>
        <taxon>Pseudomonadota</taxon>
        <taxon>Alphaproteobacteria</taxon>
        <taxon>Hyphomicrobiales</taxon>
        <taxon>Rhizobiaceae</taxon>
        <taxon>Rhizobium/Agrobacterium group</taxon>
        <taxon>Agrobacterium</taxon>
    </lineage>
</organism>
<accession>A0AAF0H6F0</accession>
<sequence length="61" mass="6578">MQLKYFAKINALPFETESFCQFSFDWNQANGGRQADTPRPGVQGTPGLGYSSSGTEGTKTG</sequence>
<protein>
    <submittedName>
        <fullName evidence="2">Uncharacterized protein</fullName>
    </submittedName>
</protein>
<gene>
    <name evidence="2" type="ORF">CFBP5477_012370</name>
</gene>
<dbReference type="Proteomes" id="UP000298664">
    <property type="component" value="Chromosome Circular"/>
</dbReference>
<reference evidence="2" key="1">
    <citation type="submission" date="2023-05" db="EMBL/GenBank/DDBJ databases">
        <title>Complete genome sequence of Agrobacterium larrymoorei CFBP5477.</title>
        <authorList>
            <person name="Yen H.-C."/>
            <person name="Chou L."/>
            <person name="Lin Y.-C."/>
            <person name="Lai E.-M."/>
            <person name="Kuo C.-H."/>
        </authorList>
    </citation>
    <scope>NUCLEOTIDE SEQUENCE</scope>
    <source>
        <strain evidence="2">CFBP5477</strain>
    </source>
</reference>